<dbReference type="EMBL" id="KL142389">
    <property type="protein sequence ID" value="KDR72442.1"/>
    <property type="molecule type" value="Genomic_DNA"/>
</dbReference>
<keyword evidence="3" id="KW-1185">Reference proteome</keyword>
<proteinExistence type="predicted"/>
<evidence type="ECO:0000256" key="1">
    <source>
        <dbReference type="SAM" id="MobiDB-lite"/>
    </source>
</evidence>
<gene>
    <name evidence="2" type="ORF">GALMADRAFT_143270</name>
</gene>
<accession>A0A067SR26</accession>
<feature type="compositionally biased region" description="Low complexity" evidence="1">
    <location>
        <begin position="94"/>
        <end position="105"/>
    </location>
</feature>
<protein>
    <submittedName>
        <fullName evidence="2">Uncharacterized protein</fullName>
    </submittedName>
</protein>
<reference evidence="3" key="1">
    <citation type="journal article" date="2014" name="Proc. Natl. Acad. Sci. U.S.A.">
        <title>Extensive sampling of basidiomycete genomes demonstrates inadequacy of the white-rot/brown-rot paradigm for wood decay fungi.</title>
        <authorList>
            <person name="Riley R."/>
            <person name="Salamov A.A."/>
            <person name="Brown D.W."/>
            <person name="Nagy L.G."/>
            <person name="Floudas D."/>
            <person name="Held B.W."/>
            <person name="Levasseur A."/>
            <person name="Lombard V."/>
            <person name="Morin E."/>
            <person name="Otillar R."/>
            <person name="Lindquist E.A."/>
            <person name="Sun H."/>
            <person name="LaButti K.M."/>
            <person name="Schmutz J."/>
            <person name="Jabbour D."/>
            <person name="Luo H."/>
            <person name="Baker S.E."/>
            <person name="Pisabarro A.G."/>
            <person name="Walton J.D."/>
            <person name="Blanchette R.A."/>
            <person name="Henrissat B."/>
            <person name="Martin F."/>
            <person name="Cullen D."/>
            <person name="Hibbett D.S."/>
            <person name="Grigoriev I.V."/>
        </authorList>
    </citation>
    <scope>NUCLEOTIDE SEQUENCE [LARGE SCALE GENOMIC DNA]</scope>
    <source>
        <strain evidence="3">CBS 339.88</strain>
    </source>
</reference>
<dbReference type="HOGENOM" id="CLU_2146051_0_0_1"/>
<dbReference type="Proteomes" id="UP000027222">
    <property type="component" value="Unassembled WGS sequence"/>
</dbReference>
<organism evidence="2 3">
    <name type="scientific">Galerina marginata (strain CBS 339.88)</name>
    <dbReference type="NCBI Taxonomy" id="685588"/>
    <lineage>
        <taxon>Eukaryota</taxon>
        <taxon>Fungi</taxon>
        <taxon>Dikarya</taxon>
        <taxon>Basidiomycota</taxon>
        <taxon>Agaricomycotina</taxon>
        <taxon>Agaricomycetes</taxon>
        <taxon>Agaricomycetidae</taxon>
        <taxon>Agaricales</taxon>
        <taxon>Agaricineae</taxon>
        <taxon>Strophariaceae</taxon>
        <taxon>Galerina</taxon>
    </lineage>
</organism>
<dbReference type="AlphaFoldDB" id="A0A067SR26"/>
<sequence length="112" mass="11935">MASAPRQVPSLADSPGPATLRAFKKFGMSHLRRFPFRSFNTPSYTTASGVLQHWSPQQRPLRSSRCCTPFKTGNRGIGWTGACINPDASPPPKSSAVPGSGSPAGTDRFSLS</sequence>
<evidence type="ECO:0000313" key="3">
    <source>
        <dbReference type="Proteomes" id="UP000027222"/>
    </source>
</evidence>
<evidence type="ECO:0000313" key="2">
    <source>
        <dbReference type="EMBL" id="KDR72442.1"/>
    </source>
</evidence>
<name>A0A067SR26_GALM3</name>
<feature type="region of interest" description="Disordered" evidence="1">
    <location>
        <begin position="79"/>
        <end position="112"/>
    </location>
</feature>